<protein>
    <submittedName>
        <fullName evidence="2">Thiazole-containing bacteriocin maturation protein</fullName>
    </submittedName>
</protein>
<evidence type="ECO:0000313" key="3">
    <source>
        <dbReference type="Proteomes" id="UP000644756"/>
    </source>
</evidence>
<reference evidence="2" key="2">
    <citation type="submission" date="2020-09" db="EMBL/GenBank/DDBJ databases">
        <authorList>
            <person name="Sun Q."/>
            <person name="Zhou Y."/>
        </authorList>
    </citation>
    <scope>NUCLEOTIDE SEQUENCE</scope>
    <source>
        <strain evidence="2">CGMCC 1.12987</strain>
    </source>
</reference>
<proteinExistence type="predicted"/>
<dbReference type="GO" id="GO:0008641">
    <property type="term" value="F:ubiquitin-like modifier activating enzyme activity"/>
    <property type="evidence" value="ECO:0007669"/>
    <property type="project" value="InterPro"/>
</dbReference>
<keyword evidence="3" id="KW-1185">Reference proteome</keyword>
<gene>
    <name evidence="2" type="ORF">GCM10010916_20500</name>
</gene>
<dbReference type="SUPFAM" id="SSF69572">
    <property type="entry name" value="Activating enzymes of the ubiquitin-like proteins"/>
    <property type="match status" value="1"/>
</dbReference>
<accession>A0A917FUT7</accession>
<dbReference type="Pfam" id="PF00899">
    <property type="entry name" value="ThiF"/>
    <property type="match status" value="1"/>
</dbReference>
<dbReference type="EMBL" id="BMGR01000006">
    <property type="protein sequence ID" value="GGG03299.1"/>
    <property type="molecule type" value="Genomic_DNA"/>
</dbReference>
<comment type="caution">
    <text evidence="2">The sequence shown here is derived from an EMBL/GenBank/DDBJ whole genome shotgun (WGS) entry which is preliminary data.</text>
</comment>
<dbReference type="InterPro" id="IPR022368">
    <property type="entry name" value="Thiazole_bacteriocin_mat_put"/>
</dbReference>
<evidence type="ECO:0000313" key="2">
    <source>
        <dbReference type="EMBL" id="GGG03299.1"/>
    </source>
</evidence>
<feature type="domain" description="THIF-type NAD/FAD binding fold" evidence="1">
    <location>
        <begin position="170"/>
        <end position="326"/>
    </location>
</feature>
<dbReference type="Gene3D" id="3.40.50.720">
    <property type="entry name" value="NAD(P)-binding Rossmann-like Domain"/>
    <property type="match status" value="1"/>
</dbReference>
<dbReference type="NCBIfam" id="TIGR03693">
    <property type="entry name" value="ocin_ThiF_like"/>
    <property type="match status" value="1"/>
</dbReference>
<dbReference type="Proteomes" id="UP000644756">
    <property type="component" value="Unassembled WGS sequence"/>
</dbReference>
<reference evidence="2" key="1">
    <citation type="journal article" date="2014" name="Int. J. Syst. Evol. Microbiol.">
        <title>Complete genome sequence of Corynebacterium casei LMG S-19264T (=DSM 44701T), isolated from a smear-ripened cheese.</title>
        <authorList>
            <consortium name="US DOE Joint Genome Institute (JGI-PGF)"/>
            <person name="Walter F."/>
            <person name="Albersmeier A."/>
            <person name="Kalinowski J."/>
            <person name="Ruckert C."/>
        </authorList>
    </citation>
    <scope>NUCLEOTIDE SEQUENCE</scope>
    <source>
        <strain evidence="2">CGMCC 1.12987</strain>
    </source>
</reference>
<name>A0A917FUT7_9BACL</name>
<evidence type="ECO:0000259" key="1">
    <source>
        <dbReference type="Pfam" id="PF00899"/>
    </source>
</evidence>
<dbReference type="InterPro" id="IPR035985">
    <property type="entry name" value="Ubiquitin-activating_enz"/>
</dbReference>
<dbReference type="InterPro" id="IPR000594">
    <property type="entry name" value="ThiF_NAD_FAD-bd"/>
</dbReference>
<sequence>MNPSMRLKVKGDTFFLPEPNGSVYFRNNTGSFRMEGSAIDQWIEKLMPVFDGNYTMADLTDGLPDEYRNRVIEIAESLHRNGFVKDVSQDRTHELPGEIVAKYAAQIAFLDSLGDSGAYRFQSYREAKVLAVGSGPFLVSLVGALLESGLPHIHMLIGDPQAVNLGRIAELAQHVRKTDPTVEVKEVNLQPNQADIPWREVVQPFDAILYVSQEGDNEQWRALHAACREEKKVLLPAMIVQQSGMAGPLVHPDSENCWESAWHRLHETAICKDPQLHAFSSTAGAMLANVIVFECLKTLAGVGIPDREHHFYLLDLETLEGSWHTFLPHPIVSGAQIAEPVSDMELRLGQFKDESRSNDMIAYFSGLTSSECGIFHIWEEGDLKQLPLAQCRVQAVDPLSVGPAKLFPEMVCTGLTHEEARRDAGLSGLEAYGTAMAGMFMEKLSFNEKGVSHSARLQPFTGVGAGETAAEAAARALYKCLLEEFTKKQGDRRPSVFRVQLSEVEDERCRFYLRALTTMQGAPMIGMGEEVCGFPVLWVGTSGSGWYGSVGLSPTLALRTALQHSLRKAQNKQAFLPVQALEASSVQLQENQLPTLAIPSCDTAAYPKLMASALRILKQERIQLSVIDLAMEPFMKGRIELLGVSLGKGELK</sequence>
<organism evidence="2 3">
    <name type="scientific">Paenibacillus abyssi</name>
    <dbReference type="NCBI Taxonomy" id="1340531"/>
    <lineage>
        <taxon>Bacteria</taxon>
        <taxon>Bacillati</taxon>
        <taxon>Bacillota</taxon>
        <taxon>Bacilli</taxon>
        <taxon>Bacillales</taxon>
        <taxon>Paenibacillaceae</taxon>
        <taxon>Paenibacillus</taxon>
    </lineage>
</organism>
<dbReference type="AlphaFoldDB" id="A0A917FUT7"/>